<accession>K3WJY2</accession>
<evidence type="ECO:0000256" key="4">
    <source>
        <dbReference type="ARBA" id="ARBA00022989"/>
    </source>
</evidence>
<feature type="compositionally biased region" description="Basic and acidic residues" evidence="7">
    <location>
        <begin position="163"/>
        <end position="176"/>
    </location>
</feature>
<evidence type="ECO:0000256" key="3">
    <source>
        <dbReference type="ARBA" id="ARBA00022692"/>
    </source>
</evidence>
<keyword evidence="9" id="KW-1185">Reference proteome</keyword>
<name>K3WJY2_GLOUD</name>
<organism evidence="8 9">
    <name type="scientific">Globisporangium ultimum (strain ATCC 200006 / CBS 805.95 / DAOM BR144)</name>
    <name type="common">Pythium ultimum</name>
    <dbReference type="NCBI Taxonomy" id="431595"/>
    <lineage>
        <taxon>Eukaryota</taxon>
        <taxon>Sar</taxon>
        <taxon>Stramenopiles</taxon>
        <taxon>Oomycota</taxon>
        <taxon>Peronosporomycetes</taxon>
        <taxon>Pythiales</taxon>
        <taxon>Pythiaceae</taxon>
        <taxon>Globisporangium</taxon>
    </lineage>
</organism>
<protein>
    <recommendedName>
        <fullName evidence="10">HVA22-like protein</fullName>
    </recommendedName>
</protein>
<evidence type="ECO:0000313" key="8">
    <source>
        <dbReference type="EnsemblProtists" id="PYU1_T005274"/>
    </source>
</evidence>
<evidence type="ECO:0008006" key="10">
    <source>
        <dbReference type="Google" id="ProtNLM"/>
    </source>
</evidence>
<dbReference type="OMA" id="KEWARNW"/>
<comment type="similarity">
    <text evidence="2 6">Belongs to the DP1 family.</text>
</comment>
<dbReference type="eggNOG" id="KOG1725">
    <property type="taxonomic scope" value="Eukaryota"/>
</dbReference>
<reference evidence="9" key="2">
    <citation type="submission" date="2010-04" db="EMBL/GenBank/DDBJ databases">
        <authorList>
            <person name="Buell R."/>
            <person name="Hamilton J."/>
            <person name="Hostetler J."/>
        </authorList>
    </citation>
    <scope>NUCLEOTIDE SEQUENCE [LARGE SCALE GENOMIC DNA]</scope>
    <source>
        <strain evidence="9">DAOM:BR144</strain>
    </source>
</reference>
<evidence type="ECO:0000256" key="6">
    <source>
        <dbReference type="RuleBase" id="RU362006"/>
    </source>
</evidence>
<keyword evidence="3" id="KW-0812">Transmembrane</keyword>
<dbReference type="VEuPathDB" id="FungiDB:PYU1_G005263"/>
<evidence type="ECO:0000256" key="1">
    <source>
        <dbReference type="ARBA" id="ARBA00004141"/>
    </source>
</evidence>
<dbReference type="PANTHER" id="PTHR12300">
    <property type="entry name" value="HVA22-LIKE PROTEINS"/>
    <property type="match status" value="1"/>
</dbReference>
<evidence type="ECO:0000256" key="7">
    <source>
        <dbReference type="SAM" id="MobiDB-lite"/>
    </source>
</evidence>
<dbReference type="EnsemblProtists" id="PYU1_T005274">
    <property type="protein sequence ID" value="PYU1_T005274"/>
    <property type="gene ID" value="PYU1_G005263"/>
</dbReference>
<dbReference type="AlphaFoldDB" id="K3WJY2"/>
<reference evidence="8" key="3">
    <citation type="submission" date="2015-02" db="UniProtKB">
        <authorList>
            <consortium name="EnsemblProtists"/>
        </authorList>
    </citation>
    <scope>IDENTIFICATION</scope>
    <source>
        <strain evidence="8">DAOM BR144</strain>
    </source>
</reference>
<keyword evidence="4" id="KW-1133">Transmembrane helix</keyword>
<keyword evidence="5" id="KW-0472">Membrane</keyword>
<dbReference type="EMBL" id="GL376633">
    <property type="status" value="NOT_ANNOTATED_CDS"/>
    <property type="molecule type" value="Genomic_DNA"/>
</dbReference>
<sequence length="176" mass="19704">MGATLTKPVCIAAGITYPAYASFKALESPSPDDDKQWLTYWVVYGLCTTMETVSSRLMRWMPGYYMTKMLFLIWMMLPKTKGAMIMYRVVFYPLLKQYEPYVDRKLLDAQRAAQDSVTSLQKAGKDAIAKQLEAVQKSDVVTKVGQAIVNSAMEAQQKAAHAAGDDKEPRGDDDAR</sequence>
<dbReference type="Proteomes" id="UP000019132">
    <property type="component" value="Unassembled WGS sequence"/>
</dbReference>
<dbReference type="GO" id="GO:0016020">
    <property type="term" value="C:membrane"/>
    <property type="evidence" value="ECO:0007669"/>
    <property type="project" value="UniProtKB-SubCell"/>
</dbReference>
<dbReference type="HOGENOM" id="CLU_028431_3_0_1"/>
<comment type="subcellular location">
    <subcellularLocation>
        <location evidence="1 6">Membrane</location>
        <topology evidence="1 6">Multi-pass membrane protein</topology>
    </subcellularLocation>
</comment>
<dbReference type="InterPro" id="IPR004345">
    <property type="entry name" value="TB2_DP1_HVA22"/>
</dbReference>
<feature type="region of interest" description="Disordered" evidence="7">
    <location>
        <begin position="155"/>
        <end position="176"/>
    </location>
</feature>
<dbReference type="PANTHER" id="PTHR12300:SF161">
    <property type="entry name" value="RECEPTOR EXPRESSION-ENHANCING PROTEIN"/>
    <property type="match status" value="1"/>
</dbReference>
<evidence type="ECO:0000313" key="9">
    <source>
        <dbReference type="Proteomes" id="UP000019132"/>
    </source>
</evidence>
<reference evidence="9" key="1">
    <citation type="journal article" date="2010" name="Genome Biol.">
        <title>Genome sequence of the necrotrophic plant pathogen Pythium ultimum reveals original pathogenicity mechanisms and effector repertoire.</title>
        <authorList>
            <person name="Levesque C.A."/>
            <person name="Brouwer H."/>
            <person name="Cano L."/>
            <person name="Hamilton J.P."/>
            <person name="Holt C."/>
            <person name="Huitema E."/>
            <person name="Raffaele S."/>
            <person name="Robideau G.P."/>
            <person name="Thines M."/>
            <person name="Win J."/>
            <person name="Zerillo M.M."/>
            <person name="Beakes G.W."/>
            <person name="Boore J.L."/>
            <person name="Busam D."/>
            <person name="Dumas B."/>
            <person name="Ferriera S."/>
            <person name="Fuerstenberg S.I."/>
            <person name="Gachon C.M."/>
            <person name="Gaulin E."/>
            <person name="Govers F."/>
            <person name="Grenville-Briggs L."/>
            <person name="Horner N."/>
            <person name="Hostetler J."/>
            <person name="Jiang R.H."/>
            <person name="Johnson J."/>
            <person name="Krajaejun T."/>
            <person name="Lin H."/>
            <person name="Meijer H.J."/>
            <person name="Moore B."/>
            <person name="Morris P."/>
            <person name="Phuntmart V."/>
            <person name="Puiu D."/>
            <person name="Shetty J."/>
            <person name="Stajich J.E."/>
            <person name="Tripathy S."/>
            <person name="Wawra S."/>
            <person name="van West P."/>
            <person name="Whitty B.R."/>
            <person name="Coutinho P.M."/>
            <person name="Henrissat B."/>
            <person name="Martin F."/>
            <person name="Thomas P.D."/>
            <person name="Tyler B.M."/>
            <person name="De Vries R.P."/>
            <person name="Kamoun S."/>
            <person name="Yandell M."/>
            <person name="Tisserat N."/>
            <person name="Buell C.R."/>
        </authorList>
    </citation>
    <scope>NUCLEOTIDE SEQUENCE</scope>
    <source>
        <strain evidence="9">DAOM:BR144</strain>
    </source>
</reference>
<dbReference type="InParanoid" id="K3WJY2"/>
<proteinExistence type="inferred from homology"/>
<evidence type="ECO:0000256" key="5">
    <source>
        <dbReference type="ARBA" id="ARBA00023136"/>
    </source>
</evidence>
<evidence type="ECO:0000256" key="2">
    <source>
        <dbReference type="ARBA" id="ARBA00008573"/>
    </source>
</evidence>
<dbReference type="Pfam" id="PF03134">
    <property type="entry name" value="TB2_DP1_HVA22"/>
    <property type="match status" value="1"/>
</dbReference>